<dbReference type="EMBL" id="CP043494">
    <property type="protein sequence ID" value="WNG49197.1"/>
    <property type="molecule type" value="Genomic_DNA"/>
</dbReference>
<evidence type="ECO:0000313" key="2">
    <source>
        <dbReference type="Proteomes" id="UP001611383"/>
    </source>
</evidence>
<dbReference type="Proteomes" id="UP001611383">
    <property type="component" value="Chromosome"/>
</dbReference>
<organism evidence="1 2">
    <name type="scientific">Archangium minus</name>
    <dbReference type="NCBI Taxonomy" id="83450"/>
    <lineage>
        <taxon>Bacteria</taxon>
        <taxon>Pseudomonadati</taxon>
        <taxon>Myxococcota</taxon>
        <taxon>Myxococcia</taxon>
        <taxon>Myxococcales</taxon>
        <taxon>Cystobacterineae</taxon>
        <taxon>Archangiaceae</taxon>
        <taxon>Archangium</taxon>
    </lineage>
</organism>
<accession>A0ABY9X1C6</accession>
<name>A0ABY9X1C6_9BACT</name>
<gene>
    <name evidence="1" type="ORF">F0U60_37585</name>
</gene>
<protein>
    <recommendedName>
        <fullName evidence="3">Lipoprotein</fullName>
    </recommendedName>
</protein>
<proteinExistence type="predicted"/>
<dbReference type="RefSeq" id="WP_395806875.1">
    <property type="nucleotide sequence ID" value="NZ_CP043494.1"/>
</dbReference>
<evidence type="ECO:0008006" key="3">
    <source>
        <dbReference type="Google" id="ProtNLM"/>
    </source>
</evidence>
<keyword evidence="2" id="KW-1185">Reference proteome</keyword>
<sequence>MLTVVRSNIGAYIDADNLALSPAARAAGSRQGTTFDPGRFGSAVLVGFTGATTGTPTAIEVTYEVETRDGSEEDNEWVTLKNMDGAAVELTVSAANTAAELDIDFQHIPVGHDELRVVETVSFADGTTPTVVTGALMVMGGSSTLPI</sequence>
<evidence type="ECO:0000313" key="1">
    <source>
        <dbReference type="EMBL" id="WNG49197.1"/>
    </source>
</evidence>
<reference evidence="1 2" key="1">
    <citation type="submission" date="2019-08" db="EMBL/GenBank/DDBJ databases">
        <title>Archangium and Cystobacter genomes.</title>
        <authorList>
            <person name="Chen I.-C.K."/>
            <person name="Wielgoss S."/>
        </authorList>
    </citation>
    <scope>NUCLEOTIDE SEQUENCE [LARGE SCALE GENOMIC DNA]</scope>
    <source>
        <strain evidence="1 2">Cbm 6</strain>
    </source>
</reference>